<dbReference type="RefSeq" id="WP_272195729.1">
    <property type="nucleotide sequence ID" value="NZ_JAQNSB010000015.1"/>
</dbReference>
<organism evidence="1 2">
    <name type="scientific">Bacteroides uniformis</name>
    <dbReference type="NCBI Taxonomy" id="820"/>
    <lineage>
        <taxon>Bacteria</taxon>
        <taxon>Pseudomonadati</taxon>
        <taxon>Bacteroidota</taxon>
        <taxon>Bacteroidia</taxon>
        <taxon>Bacteroidales</taxon>
        <taxon>Bacteroidaceae</taxon>
        <taxon>Bacteroides</taxon>
    </lineage>
</organism>
<dbReference type="Proteomes" id="UP001214113">
    <property type="component" value="Unassembled WGS sequence"/>
</dbReference>
<name>A0AAW6GBX8_BACUN</name>
<evidence type="ECO:0000313" key="2">
    <source>
        <dbReference type="Proteomes" id="UP001214113"/>
    </source>
</evidence>
<reference evidence="1" key="1">
    <citation type="submission" date="2022-10" db="EMBL/GenBank/DDBJ databases">
        <title>Human gut microbiome strain richness.</title>
        <authorList>
            <person name="Chen-Liaw A."/>
        </authorList>
    </citation>
    <scope>NUCLEOTIDE SEQUENCE</scope>
    <source>
        <strain evidence="1">BSD2780061687st1_G10_BSD2780061687b_171204</strain>
    </source>
</reference>
<sequence length="114" mass="13450">MTDFFRINMPYGMVKNSKGEWCFFNREYTYLGSIECGKIQDDSSFFCRYTDITDEFLESLAEEGSIERNTKGEITRIWFYNDATTPARSEISDNLWSIYMNKIKKLCKLKRLGS</sequence>
<dbReference type="EMBL" id="JAQNSB010000015">
    <property type="protein sequence ID" value="MDC1855323.1"/>
    <property type="molecule type" value="Genomic_DNA"/>
</dbReference>
<comment type="caution">
    <text evidence="1">The sequence shown here is derived from an EMBL/GenBank/DDBJ whole genome shotgun (WGS) entry which is preliminary data.</text>
</comment>
<proteinExistence type="predicted"/>
<protein>
    <submittedName>
        <fullName evidence="1">Uncharacterized protein</fullName>
    </submittedName>
</protein>
<dbReference type="AlphaFoldDB" id="A0AAW6GBX8"/>
<accession>A0AAW6GBX8</accession>
<evidence type="ECO:0000313" key="1">
    <source>
        <dbReference type="EMBL" id="MDC1855323.1"/>
    </source>
</evidence>
<gene>
    <name evidence="1" type="ORF">POZ22_11110</name>
</gene>